<organism evidence="6 7">
    <name type="scientific">Kyrpidia spormannii</name>
    <dbReference type="NCBI Taxonomy" id="2055160"/>
    <lineage>
        <taxon>Bacteria</taxon>
        <taxon>Bacillati</taxon>
        <taxon>Bacillota</taxon>
        <taxon>Bacilli</taxon>
        <taxon>Bacillales</taxon>
        <taxon>Alicyclobacillaceae</taxon>
        <taxon>Kyrpidia</taxon>
    </lineage>
</organism>
<sequence>MCGIVGYLDRTGAGGVVEVLFRMLQSLERRGPDAAGLAVFGDTSAHSGWKVRVLLSGPDLDRDEKTLREVVEAAVTVTSFRREGPYVVMDLAELPDLDALGAAVEDGFLRGRASLVYVGTEGDVWKVAGSVEGLRKFLTAKASSSHGIGHTRMATESREDLLNAQPFVAKKVPDLAVVHNGHITNHVEWKCRLERRGYRFTADSDSEIIPACLTEWIQQGATLEEALREAGRAFDGSFTILAADGRSVGFVRDRFATKPLVIAETEDFIAVANETVAVAPLLGRDAHVYEPSAGEVRVWFRSIAV</sequence>
<evidence type="ECO:0000256" key="1">
    <source>
        <dbReference type="ARBA" id="ARBA00001031"/>
    </source>
</evidence>
<reference evidence="6 7" key="1">
    <citation type="submission" date="2020-04" db="EMBL/GenBank/DDBJ databases">
        <authorList>
            <person name="Hogendoorn C."/>
        </authorList>
    </citation>
    <scope>NUCLEOTIDE SEQUENCE [LARGE SCALE GENOMIC DNA]</scope>
    <source>
        <strain evidence="6">COOX1</strain>
    </source>
</reference>
<dbReference type="PROSITE" id="PS51278">
    <property type="entry name" value="GATASE_TYPE_2"/>
    <property type="match status" value="1"/>
</dbReference>
<dbReference type="Gene3D" id="3.60.20.10">
    <property type="entry name" value="Glutamine Phosphoribosylpyrophosphate, subunit 1, domain 1"/>
    <property type="match status" value="1"/>
</dbReference>
<dbReference type="SUPFAM" id="SSF56235">
    <property type="entry name" value="N-terminal nucleophile aminohydrolases (Ntn hydrolases)"/>
    <property type="match status" value="1"/>
</dbReference>
<dbReference type="PANTHER" id="PTHR10937">
    <property type="entry name" value="GLUCOSAMINE--FRUCTOSE-6-PHOSPHATE AMINOTRANSFERASE, ISOMERIZING"/>
    <property type="match status" value="1"/>
</dbReference>
<evidence type="ECO:0000313" key="6">
    <source>
        <dbReference type="EMBL" id="CAB3396086.1"/>
    </source>
</evidence>
<evidence type="ECO:0000256" key="4">
    <source>
        <dbReference type="ARBA" id="ARBA00022962"/>
    </source>
</evidence>
<evidence type="ECO:0000256" key="3">
    <source>
        <dbReference type="ARBA" id="ARBA00022679"/>
    </source>
</evidence>
<dbReference type="EC" id="2.6.1.16" evidence="2"/>
<dbReference type="EMBL" id="LR792683">
    <property type="protein sequence ID" value="CAB3396086.1"/>
    <property type="molecule type" value="Genomic_DNA"/>
</dbReference>
<name>A0A6F9EGM2_9BACL</name>
<dbReference type="InterPro" id="IPR029055">
    <property type="entry name" value="Ntn_hydrolases_N"/>
</dbReference>
<dbReference type="GO" id="GO:0004360">
    <property type="term" value="F:glutamine-fructose-6-phosphate transaminase (isomerizing) activity"/>
    <property type="evidence" value="ECO:0007669"/>
    <property type="project" value="UniProtKB-EC"/>
</dbReference>
<keyword evidence="4" id="KW-0315">Glutamine amidotransferase</keyword>
<protein>
    <recommendedName>
        <fullName evidence="2">glutamine--fructose-6-phosphate transaminase (isomerizing)</fullName>
        <ecNumber evidence="2">2.6.1.16</ecNumber>
    </recommendedName>
</protein>
<dbReference type="Proteomes" id="UP000502196">
    <property type="component" value="Chromosome"/>
</dbReference>
<gene>
    <name evidence="6" type="ORF">COOX1_3332</name>
</gene>
<accession>A0A6F9EGM2</accession>
<evidence type="ECO:0000313" key="7">
    <source>
        <dbReference type="Proteomes" id="UP000502196"/>
    </source>
</evidence>
<proteinExistence type="predicted"/>
<evidence type="ECO:0000256" key="2">
    <source>
        <dbReference type="ARBA" id="ARBA00012916"/>
    </source>
</evidence>
<dbReference type="AlphaFoldDB" id="A0A6F9EGM2"/>
<dbReference type="InterPro" id="IPR017932">
    <property type="entry name" value="GATase_2_dom"/>
</dbReference>
<comment type="catalytic activity">
    <reaction evidence="1">
        <text>D-fructose 6-phosphate + L-glutamine = D-glucosamine 6-phosphate + L-glutamate</text>
        <dbReference type="Rhea" id="RHEA:13237"/>
        <dbReference type="ChEBI" id="CHEBI:29985"/>
        <dbReference type="ChEBI" id="CHEBI:58359"/>
        <dbReference type="ChEBI" id="CHEBI:58725"/>
        <dbReference type="ChEBI" id="CHEBI:61527"/>
        <dbReference type="EC" id="2.6.1.16"/>
    </reaction>
</comment>
<dbReference type="RefSeq" id="WP_170086551.1">
    <property type="nucleotide sequence ID" value="NZ_CP047972.1"/>
</dbReference>
<feature type="domain" description="Glutamine amidotransferase type-2" evidence="5">
    <location>
        <begin position="2"/>
        <end position="302"/>
    </location>
</feature>
<keyword evidence="3 6" id="KW-0808">Transferase</keyword>
<dbReference type="Pfam" id="PF13522">
    <property type="entry name" value="GATase_6"/>
    <property type="match status" value="1"/>
</dbReference>
<evidence type="ECO:0000259" key="5">
    <source>
        <dbReference type="PROSITE" id="PS51278"/>
    </source>
</evidence>